<protein>
    <submittedName>
        <fullName evidence="1">Putative thioesterase</fullName>
        <ecNumber evidence="1">3.1.2.-</ecNumber>
    </submittedName>
</protein>
<keyword evidence="2" id="KW-1185">Reference proteome</keyword>
<accession>A0A0G3H1Z1</accession>
<keyword evidence="1" id="KW-0378">Hydrolase</keyword>
<name>A0A0G3H1Z1_9CORY</name>
<dbReference type="AlphaFoldDB" id="A0A0G3H1Z1"/>
<dbReference type="PANTHER" id="PTHR31793">
    <property type="entry name" value="4-HYDROXYBENZOYL-COA THIOESTERASE FAMILY MEMBER"/>
    <property type="match status" value="1"/>
</dbReference>
<dbReference type="GO" id="GO:0047617">
    <property type="term" value="F:fatty acyl-CoA hydrolase activity"/>
    <property type="evidence" value="ECO:0007669"/>
    <property type="project" value="TreeGrafter"/>
</dbReference>
<dbReference type="EC" id="3.1.2.-" evidence="1"/>
<dbReference type="Gene3D" id="3.10.129.10">
    <property type="entry name" value="Hotdog Thioesterase"/>
    <property type="match status" value="1"/>
</dbReference>
<dbReference type="Pfam" id="PF13279">
    <property type="entry name" value="4HBT_2"/>
    <property type="match status" value="1"/>
</dbReference>
<organism evidence="1 2">
    <name type="scientific">Corynebacterium mustelae</name>
    <dbReference type="NCBI Taxonomy" id="571915"/>
    <lineage>
        <taxon>Bacteria</taxon>
        <taxon>Bacillati</taxon>
        <taxon>Actinomycetota</taxon>
        <taxon>Actinomycetes</taxon>
        <taxon>Mycobacteriales</taxon>
        <taxon>Corynebacteriaceae</taxon>
        <taxon>Corynebacterium</taxon>
    </lineage>
</organism>
<dbReference type="KEGG" id="cmv:CMUST_12230"/>
<sequence>MSEATNVNGNIHTEQIPVRWGDFDRFNHITNAAYVELAQEARMAFAQREFNKRGLEIPAVFVRKIEADYLRPILSNTTEVTVETQVIEIGNTSFTTRQEIKDADGNLCCVVEVVQVAVDVITTRPRQITDFEMKVLTSA</sequence>
<dbReference type="RefSeq" id="WP_047262727.1">
    <property type="nucleotide sequence ID" value="NZ_CP011542.1"/>
</dbReference>
<reference evidence="2" key="2">
    <citation type="submission" date="2015-05" db="EMBL/GenBank/DDBJ databases">
        <title>Complete genome sequence of Corynebacterium mustelae DSM 45274, isolated from various tissues of a male ferret with lethal sepsis.</title>
        <authorList>
            <person name="Ruckert C."/>
            <person name="Albersmeier A."/>
            <person name="Winkler A."/>
            <person name="Tauch A."/>
        </authorList>
    </citation>
    <scope>NUCLEOTIDE SEQUENCE [LARGE SCALE GENOMIC DNA]</scope>
    <source>
        <strain evidence="2">DSM 45274</strain>
    </source>
</reference>
<dbReference type="Proteomes" id="UP000035199">
    <property type="component" value="Chromosome"/>
</dbReference>
<dbReference type="PANTHER" id="PTHR31793:SF24">
    <property type="entry name" value="LONG-CHAIN ACYL-COA THIOESTERASE FADM"/>
    <property type="match status" value="1"/>
</dbReference>
<dbReference type="InterPro" id="IPR029069">
    <property type="entry name" value="HotDog_dom_sf"/>
</dbReference>
<dbReference type="SUPFAM" id="SSF54637">
    <property type="entry name" value="Thioesterase/thiol ester dehydrase-isomerase"/>
    <property type="match status" value="1"/>
</dbReference>
<evidence type="ECO:0000313" key="2">
    <source>
        <dbReference type="Proteomes" id="UP000035199"/>
    </source>
</evidence>
<reference evidence="1 2" key="1">
    <citation type="journal article" date="2015" name="Genome Announc.">
        <title>Complete Genome Sequence of the Type Strain Corynebacterium mustelae DSM 45274, Isolated from Various Tissues of a Male Ferret with Lethal Sepsis.</title>
        <authorList>
            <person name="Ruckert C."/>
            <person name="Eimer J."/>
            <person name="Winkler A."/>
            <person name="Tauch A."/>
        </authorList>
    </citation>
    <scope>NUCLEOTIDE SEQUENCE [LARGE SCALE GENOMIC DNA]</scope>
    <source>
        <strain evidence="1 2">DSM 45274</strain>
    </source>
</reference>
<dbReference type="OrthoDB" id="9799036at2"/>
<dbReference type="CDD" id="cd00586">
    <property type="entry name" value="4HBT"/>
    <property type="match status" value="1"/>
</dbReference>
<dbReference type="STRING" id="571915.CMUST_12230"/>
<dbReference type="InterPro" id="IPR050563">
    <property type="entry name" value="4-hydroxybenzoyl-CoA_TE"/>
</dbReference>
<dbReference type="EMBL" id="CP011542">
    <property type="protein sequence ID" value="AKK06755.1"/>
    <property type="molecule type" value="Genomic_DNA"/>
</dbReference>
<gene>
    <name evidence="1" type="ORF">CMUST_12230</name>
</gene>
<evidence type="ECO:0000313" key="1">
    <source>
        <dbReference type="EMBL" id="AKK06755.1"/>
    </source>
</evidence>
<proteinExistence type="predicted"/>
<dbReference type="PATRIC" id="fig|571915.4.peg.2611"/>